<feature type="transmembrane region" description="Helical" evidence="8">
    <location>
        <begin position="471"/>
        <end position="490"/>
    </location>
</feature>
<dbReference type="Proteomes" id="UP000749559">
    <property type="component" value="Unassembled WGS sequence"/>
</dbReference>
<feature type="transmembrane region" description="Helical" evidence="8">
    <location>
        <begin position="319"/>
        <end position="342"/>
    </location>
</feature>
<proteinExistence type="inferred from homology"/>
<dbReference type="GO" id="GO:0016323">
    <property type="term" value="C:basolateral plasma membrane"/>
    <property type="evidence" value="ECO:0007669"/>
    <property type="project" value="TreeGrafter"/>
</dbReference>
<dbReference type="GO" id="GO:0006811">
    <property type="term" value="P:monoatomic ion transport"/>
    <property type="evidence" value="ECO:0007669"/>
    <property type="project" value="UniProtKB-KW"/>
</dbReference>
<comment type="caution">
    <text evidence="10">The sequence shown here is derived from an EMBL/GenBank/DDBJ whole genome shotgun (WGS) entry which is preliminary data.</text>
</comment>
<dbReference type="InterPro" id="IPR002350">
    <property type="entry name" value="Kazal_dom"/>
</dbReference>
<dbReference type="NCBIfam" id="TIGR00805">
    <property type="entry name" value="oat"/>
    <property type="match status" value="1"/>
</dbReference>
<accession>A0A8S4N0L8</accession>
<keyword evidence="8" id="KW-0406">Ion transport</keyword>
<dbReference type="Gene3D" id="3.30.60.30">
    <property type="match status" value="1"/>
</dbReference>
<dbReference type="SUPFAM" id="SSF103473">
    <property type="entry name" value="MFS general substrate transporter"/>
    <property type="match status" value="1"/>
</dbReference>
<evidence type="ECO:0000259" key="9">
    <source>
        <dbReference type="PROSITE" id="PS51465"/>
    </source>
</evidence>
<feature type="transmembrane region" description="Helical" evidence="8">
    <location>
        <begin position="388"/>
        <end position="413"/>
    </location>
</feature>
<feature type="transmembrane region" description="Helical" evidence="8">
    <location>
        <begin position="275"/>
        <end position="299"/>
    </location>
</feature>
<evidence type="ECO:0000256" key="4">
    <source>
        <dbReference type="ARBA" id="ARBA00022692"/>
    </source>
</evidence>
<dbReference type="GO" id="GO:0043252">
    <property type="term" value="P:sodium-independent organic anion transport"/>
    <property type="evidence" value="ECO:0007669"/>
    <property type="project" value="TreeGrafter"/>
</dbReference>
<feature type="transmembrane region" description="Helical" evidence="8">
    <location>
        <begin position="623"/>
        <end position="644"/>
    </location>
</feature>
<keyword evidence="6 8" id="KW-0472">Membrane</keyword>
<dbReference type="InterPro" id="IPR036259">
    <property type="entry name" value="MFS_trans_sf"/>
</dbReference>
<dbReference type="Pfam" id="PF03137">
    <property type="entry name" value="OATP"/>
    <property type="match status" value="1"/>
</dbReference>
<evidence type="ECO:0000313" key="10">
    <source>
        <dbReference type="EMBL" id="CAH1774640.1"/>
    </source>
</evidence>
<keyword evidence="8" id="KW-0813">Transport</keyword>
<evidence type="ECO:0000256" key="3">
    <source>
        <dbReference type="ARBA" id="ARBA00022475"/>
    </source>
</evidence>
<feature type="transmembrane region" description="Helical" evidence="8">
    <location>
        <begin position="124"/>
        <end position="147"/>
    </location>
</feature>
<dbReference type="GO" id="GO:0015347">
    <property type="term" value="F:sodium-independent organic anion transmembrane transporter activity"/>
    <property type="evidence" value="ECO:0007669"/>
    <property type="project" value="TreeGrafter"/>
</dbReference>
<dbReference type="AlphaFoldDB" id="A0A8S4N0L8"/>
<keyword evidence="5 8" id="KW-1133">Transmembrane helix</keyword>
<dbReference type="PROSITE" id="PS00282">
    <property type="entry name" value="KAZAL_1"/>
    <property type="match status" value="1"/>
</dbReference>
<organism evidence="10 11">
    <name type="scientific">Owenia fusiformis</name>
    <name type="common">Polychaete worm</name>
    <dbReference type="NCBI Taxonomy" id="6347"/>
    <lineage>
        <taxon>Eukaryota</taxon>
        <taxon>Metazoa</taxon>
        <taxon>Spiralia</taxon>
        <taxon>Lophotrochozoa</taxon>
        <taxon>Annelida</taxon>
        <taxon>Polychaeta</taxon>
        <taxon>Sedentaria</taxon>
        <taxon>Canalipalpata</taxon>
        <taxon>Sabellida</taxon>
        <taxon>Oweniida</taxon>
        <taxon>Oweniidae</taxon>
        <taxon>Owenia</taxon>
    </lineage>
</organism>
<evidence type="ECO:0000313" key="11">
    <source>
        <dbReference type="Proteomes" id="UP000749559"/>
    </source>
</evidence>
<evidence type="ECO:0000256" key="6">
    <source>
        <dbReference type="ARBA" id="ARBA00023136"/>
    </source>
</evidence>
<dbReference type="PANTHER" id="PTHR11388:SF142">
    <property type="entry name" value="SOLUTE CARRIER ORGANIC ANION TRANSPORTER FAMILY MEMBER 5A1"/>
    <property type="match status" value="1"/>
</dbReference>
<dbReference type="Pfam" id="PF07648">
    <property type="entry name" value="Kazal_2"/>
    <property type="match status" value="1"/>
</dbReference>
<feature type="domain" description="Kazal-like" evidence="9">
    <location>
        <begin position="507"/>
        <end position="560"/>
    </location>
</feature>
<feature type="transmembrane region" description="Helical" evidence="8">
    <location>
        <begin position="86"/>
        <end position="104"/>
    </location>
</feature>
<feature type="transmembrane region" description="Helical" evidence="8">
    <location>
        <begin position="590"/>
        <end position="611"/>
    </location>
</feature>
<dbReference type="PANTHER" id="PTHR11388">
    <property type="entry name" value="ORGANIC ANION TRANSPORTER"/>
    <property type="match status" value="1"/>
</dbReference>
<evidence type="ECO:0000256" key="7">
    <source>
        <dbReference type="ARBA" id="ARBA00023157"/>
    </source>
</evidence>
<reference evidence="10" key="1">
    <citation type="submission" date="2022-03" db="EMBL/GenBank/DDBJ databases">
        <authorList>
            <person name="Martin C."/>
        </authorList>
    </citation>
    <scope>NUCLEOTIDE SEQUENCE</scope>
</reference>
<dbReference type="EMBL" id="CAIIXF020000001">
    <property type="protein sequence ID" value="CAH1774640.1"/>
    <property type="molecule type" value="Genomic_DNA"/>
</dbReference>
<dbReference type="InterPro" id="IPR004156">
    <property type="entry name" value="OATP"/>
</dbReference>
<dbReference type="SUPFAM" id="SSF100895">
    <property type="entry name" value="Kazal-type serine protease inhibitors"/>
    <property type="match status" value="1"/>
</dbReference>
<evidence type="ECO:0000256" key="8">
    <source>
        <dbReference type="RuleBase" id="RU362056"/>
    </source>
</evidence>
<comment type="subcellular location">
    <subcellularLocation>
        <location evidence="1 8">Cell membrane</location>
        <topology evidence="1 8">Multi-pass membrane protein</topology>
    </subcellularLocation>
</comment>
<protein>
    <recommendedName>
        <fullName evidence="8">Solute carrier organic anion transporter family member</fullName>
    </recommendedName>
</protein>
<gene>
    <name evidence="10" type="ORF">OFUS_LOCUS2061</name>
</gene>
<evidence type="ECO:0000256" key="1">
    <source>
        <dbReference type="ARBA" id="ARBA00004651"/>
    </source>
</evidence>
<feature type="transmembrane region" description="Helical" evidence="8">
    <location>
        <begin position="237"/>
        <end position="263"/>
    </location>
</feature>
<keyword evidence="7" id="KW-1015">Disulfide bond</keyword>
<keyword evidence="4 8" id="KW-0812">Transmembrane</keyword>
<dbReference type="Gene3D" id="1.20.1250.20">
    <property type="entry name" value="MFS general substrate transporter like domains"/>
    <property type="match status" value="1"/>
</dbReference>
<evidence type="ECO:0000256" key="2">
    <source>
        <dbReference type="ARBA" id="ARBA00009657"/>
    </source>
</evidence>
<dbReference type="OrthoDB" id="5062115at2759"/>
<evidence type="ECO:0000256" key="5">
    <source>
        <dbReference type="ARBA" id="ARBA00022989"/>
    </source>
</evidence>
<feature type="transmembrane region" description="Helical" evidence="8">
    <location>
        <begin position="676"/>
        <end position="697"/>
    </location>
</feature>
<sequence length="734" mass="79545">MSWNVARYTLAWKFQDLRPGASLPDVSTLEQIRDGEVGPPHPRELDTVRDEIKADQPMLKKDHEEAEIPPPEPVVIRKREETKGSCFANINSYVTILSIMGFLITTDTMHRFAVLTTLQKRFNFATMESGIIISSYDIGHVILLVLLGYFGGNIHKPRWLAIGGIMVAIAGVLWSLPHFLFGPGPKPIEIDSLNNTELETMVCHPNGTAGLNSGESFCPDIGNATTKGDSDALESTIAFWILFTSQCFIGGGLAPFLTLGISYIDDNTDPQSSALYVGIVYSIGTLGMVMGFLLGAILTGTYVDLSDTHLDPQDPQWLGAWWLGSICIAGGCLLFSIPMGLFPRSLPKPGKKKHKGHQRHSKGSRLGSVYGSIRGKGGFMPKEYSFPVALKMLCTNVVFQTTTIGLCAMTYLAGGVFTFLPKYIETQFGQLSWVANVITAGISAGAMASGTFFGGWLAARLRLTPPGSIKLITISCALGLGVLVSLMFVGCQQVEIAGVTNPDDGLITIDTPCNLDCGCDLGFSPVCGSDGVTYYSACYAGCNNFSNYITDEIANYTNCGCVETSMTGVPGGGNAKTGWCATNCITLVPYAILFFFMVFGVTTGMAPILSITLRCVEPELKPLALSINNILTSVLASIPGPMLYGMMIDSTCKFWESTCEGGQFCLLYDFRLFRLLLHGVTVGVLGVGLICFVIAWLKLRTMKFTEEGEMITDEHDHEINMVNRRHYTVSTSSQ</sequence>
<keyword evidence="3" id="KW-1003">Cell membrane</keyword>
<name>A0A8S4N0L8_OWEFU</name>
<dbReference type="InterPro" id="IPR036058">
    <property type="entry name" value="Kazal_dom_sf"/>
</dbReference>
<feature type="transmembrane region" description="Helical" evidence="8">
    <location>
        <begin position="159"/>
        <end position="176"/>
    </location>
</feature>
<feature type="transmembrane region" description="Helical" evidence="8">
    <location>
        <begin position="433"/>
        <end position="459"/>
    </location>
</feature>
<keyword evidence="11" id="KW-1185">Reference proteome</keyword>
<dbReference type="PROSITE" id="PS51465">
    <property type="entry name" value="KAZAL_2"/>
    <property type="match status" value="1"/>
</dbReference>
<dbReference type="CDD" id="cd17336">
    <property type="entry name" value="MFS_SLCO_OATP"/>
    <property type="match status" value="1"/>
</dbReference>
<comment type="similarity">
    <text evidence="2 8">Belongs to the organo anion transporter (TC 2.A.60) family.</text>
</comment>